<keyword evidence="2" id="KW-1185">Reference proteome</keyword>
<dbReference type="HOGENOM" id="CLU_2316960_0_0_0"/>
<dbReference type="Proteomes" id="UP000005297">
    <property type="component" value="Unassembled WGS sequence"/>
</dbReference>
<gene>
    <name evidence="1" type="ORF">SPV1_04633</name>
</gene>
<dbReference type="InterPro" id="IPR014115">
    <property type="entry name" value="TrbI_Ftype"/>
</dbReference>
<protein>
    <submittedName>
        <fullName evidence="1">Uncharacterized protein</fullName>
    </submittedName>
</protein>
<sequence>MTRWTIVLTVACVLALGMSGVLWWHQLQQPRIVTVDLTGLADEARSRLHDTSRIGTFARKLQGELVRISRDEHLVILPRQAVAAGAPDITERLRRRLLP</sequence>
<dbReference type="STRING" id="314344.AL013_12160"/>
<dbReference type="InParanoid" id="Q0F364"/>
<dbReference type="Pfam" id="PF09677">
    <property type="entry name" value="TrbI_Ftype"/>
    <property type="match status" value="1"/>
</dbReference>
<dbReference type="RefSeq" id="WP_009851222.1">
    <property type="nucleotide sequence ID" value="NZ_DS022295.1"/>
</dbReference>
<comment type="caution">
    <text evidence="1">The sequence shown here is derived from an EMBL/GenBank/DDBJ whole genome shotgun (WGS) entry which is preliminary data.</text>
</comment>
<reference evidence="1 2" key="1">
    <citation type="submission" date="2006-09" db="EMBL/GenBank/DDBJ databases">
        <authorList>
            <person name="Emerson D."/>
            <person name="Ferriera S."/>
            <person name="Johnson J."/>
            <person name="Kravitz S."/>
            <person name="Halpern A."/>
            <person name="Remington K."/>
            <person name="Beeson K."/>
            <person name="Tran B."/>
            <person name="Rogers Y.-H."/>
            <person name="Friedman R."/>
            <person name="Venter J.C."/>
        </authorList>
    </citation>
    <scope>NUCLEOTIDE SEQUENCE [LARGE SCALE GENOMIC DNA]</scope>
    <source>
        <strain evidence="1 2">PV-1</strain>
    </source>
</reference>
<proteinExistence type="predicted"/>
<evidence type="ECO:0000313" key="2">
    <source>
        <dbReference type="Proteomes" id="UP000005297"/>
    </source>
</evidence>
<accession>Q0F364</accession>
<dbReference type="EMBL" id="AATS01000001">
    <property type="protein sequence ID" value="EAU56077.1"/>
    <property type="molecule type" value="Genomic_DNA"/>
</dbReference>
<dbReference type="AlphaFoldDB" id="Q0F364"/>
<name>Q0F364_9PROT</name>
<organism evidence="1 2">
    <name type="scientific">Mariprofundus ferrooxydans PV-1</name>
    <dbReference type="NCBI Taxonomy" id="314345"/>
    <lineage>
        <taxon>Bacteria</taxon>
        <taxon>Pseudomonadati</taxon>
        <taxon>Pseudomonadota</taxon>
        <taxon>Candidatius Mariprofundia</taxon>
        <taxon>Mariprofundales</taxon>
        <taxon>Mariprofundaceae</taxon>
        <taxon>Mariprofundus</taxon>
    </lineage>
</organism>
<evidence type="ECO:0000313" key="1">
    <source>
        <dbReference type="EMBL" id="EAU56077.1"/>
    </source>
</evidence>